<dbReference type="AlphaFoldDB" id="A0A9P5XU25"/>
<comment type="caution">
    <text evidence="1">The sequence shown here is derived from an EMBL/GenBank/DDBJ whole genome shotgun (WGS) entry which is preliminary data.</text>
</comment>
<reference evidence="1" key="1">
    <citation type="submission" date="2020-11" db="EMBL/GenBank/DDBJ databases">
        <authorList>
            <consortium name="DOE Joint Genome Institute"/>
            <person name="Ahrendt S."/>
            <person name="Riley R."/>
            <person name="Andreopoulos W."/>
            <person name="Labutti K."/>
            <person name="Pangilinan J."/>
            <person name="Ruiz-Duenas F.J."/>
            <person name="Barrasa J.M."/>
            <person name="Sanchez-Garcia M."/>
            <person name="Camarero S."/>
            <person name="Miyauchi S."/>
            <person name="Serrano A."/>
            <person name="Linde D."/>
            <person name="Babiker R."/>
            <person name="Drula E."/>
            <person name="Ayuso-Fernandez I."/>
            <person name="Pacheco R."/>
            <person name="Padilla G."/>
            <person name="Ferreira P."/>
            <person name="Barriuso J."/>
            <person name="Kellner H."/>
            <person name="Castanera R."/>
            <person name="Alfaro M."/>
            <person name="Ramirez L."/>
            <person name="Pisabarro A.G."/>
            <person name="Kuo A."/>
            <person name="Tritt A."/>
            <person name="Lipzen A."/>
            <person name="He G."/>
            <person name="Yan M."/>
            <person name="Ng V."/>
            <person name="Cullen D."/>
            <person name="Martin F."/>
            <person name="Rosso M.-N."/>
            <person name="Henrissat B."/>
            <person name="Hibbett D."/>
            <person name="Martinez A.T."/>
            <person name="Grigoriev I.V."/>
        </authorList>
    </citation>
    <scope>NUCLEOTIDE SEQUENCE</scope>
    <source>
        <strain evidence="1">CBS 247.69</strain>
    </source>
</reference>
<sequence length="490" mass="53971">MCLVFKFTSSPKDTPEYVNWSGGNKPADIEWRVQHIWAEDSSFGGLGASPHGPEMDVQDGRLSKNVALMSTSKQQQRGSNRHLDGFLYAKLDIHGPSAFHGRAPNESLRSVTGVLRLYAEEGRVRDLEKIMTTCLTTFPTPQQRHLHIKAHIRATSPNTLPTSALDMLHSYESQSHPAPVKTYTSVISTFFSTKTMIRACASPISSSRPSEPERALDLWTEMTVDRRLLPTIGAYDAIILASQAVWAAPGSALYSPYPYPGVELALRRARWARLVPSASAPLHLRSVPPRPMVLDLLDGSSQPPPHSGHLDNLTRPGGRIVVNQQLDLPQQMSTGRHLRTLLPLITCRQLDRLSDGCSLSGLEKQDSISKSAERGLGHGGWEVGVQAFQLTKQMLDSHRDACGYSAFTPDRKTFCALLEGARRIGDLSRARWILAEIVNGRGNGDGTVVEEGVDEEVMMHIFHTYAAYRPPFQRTLVTGKAPDTSVPSSQ</sequence>
<dbReference type="EMBL" id="MU150543">
    <property type="protein sequence ID" value="KAF9455720.1"/>
    <property type="molecule type" value="Genomic_DNA"/>
</dbReference>
<evidence type="ECO:0000313" key="2">
    <source>
        <dbReference type="Proteomes" id="UP000807353"/>
    </source>
</evidence>
<evidence type="ECO:0000313" key="1">
    <source>
        <dbReference type="EMBL" id="KAF9455720.1"/>
    </source>
</evidence>
<dbReference type="OrthoDB" id="5588846at2759"/>
<name>A0A9P5XU25_9AGAR</name>
<organism evidence="1 2">
    <name type="scientific">Collybia nuda</name>
    <dbReference type="NCBI Taxonomy" id="64659"/>
    <lineage>
        <taxon>Eukaryota</taxon>
        <taxon>Fungi</taxon>
        <taxon>Dikarya</taxon>
        <taxon>Basidiomycota</taxon>
        <taxon>Agaricomycotina</taxon>
        <taxon>Agaricomycetes</taxon>
        <taxon>Agaricomycetidae</taxon>
        <taxon>Agaricales</taxon>
        <taxon>Tricholomatineae</taxon>
        <taxon>Clitocybaceae</taxon>
        <taxon>Collybia</taxon>
    </lineage>
</organism>
<proteinExistence type="predicted"/>
<protein>
    <submittedName>
        <fullName evidence="1">Uncharacterized protein</fullName>
    </submittedName>
</protein>
<accession>A0A9P5XU25</accession>
<keyword evidence="2" id="KW-1185">Reference proteome</keyword>
<dbReference type="Proteomes" id="UP000807353">
    <property type="component" value="Unassembled WGS sequence"/>
</dbReference>
<gene>
    <name evidence="1" type="ORF">BDZ94DRAFT_1315904</name>
</gene>